<sequence>MIISLTKLITDHGKNGEFQKSRKIFDEMPHRNQITWNAMLTVLVHSLQLEAACQLFEEMPERDSTSYTLMISGFSRSGLVIEARELFDSIPSSHQNVVLWTAMISCYTLNRLSLQALKLFCSCYGDFFALGIVPNSFTFSIMLKVCADMQSRATADQIHALIVKLLDEEDRGNVFVQNSLIDLHSKFGDLIKAEKIFNGLKWRDLSTWNTIMACYTRHSLVDKALEVFFSMKEKDTLSWNIVMSCLGDSGRGEEALMLFHHLLRLSTPVKPNPSTYTIILTVCATLTALELGRQIHTCTVKLGLSQNNVFTGNSLITMYARCGQVNDLEQVFSEMPKKDVVSWNSVILGLGQNGYARKALEIAKKALKLEAFNHNTFIAILTSCSHGGMVDEGMECFRTMREDYGIEPCMDHYICVIDMLGRAGRITDAHNIFPEMTFGPNSVAWMTLLSACLAHENAQVGEIAARELQNLEPDNVTSYVMLASLYGKTGRVEESKKVLSLMRKKQLRKEPGCSWIVEM</sequence>
<keyword evidence="2" id="KW-1185">Reference proteome</keyword>
<gene>
    <name evidence="1" type="ORF">MRB53_001969</name>
</gene>
<evidence type="ECO:0000313" key="2">
    <source>
        <dbReference type="Proteomes" id="UP001234297"/>
    </source>
</evidence>
<evidence type="ECO:0000313" key="1">
    <source>
        <dbReference type="EMBL" id="KAJ8648946.1"/>
    </source>
</evidence>
<organism evidence="1 2">
    <name type="scientific">Persea americana</name>
    <name type="common">Avocado</name>
    <dbReference type="NCBI Taxonomy" id="3435"/>
    <lineage>
        <taxon>Eukaryota</taxon>
        <taxon>Viridiplantae</taxon>
        <taxon>Streptophyta</taxon>
        <taxon>Embryophyta</taxon>
        <taxon>Tracheophyta</taxon>
        <taxon>Spermatophyta</taxon>
        <taxon>Magnoliopsida</taxon>
        <taxon>Magnoliidae</taxon>
        <taxon>Laurales</taxon>
        <taxon>Lauraceae</taxon>
        <taxon>Persea</taxon>
    </lineage>
</organism>
<reference evidence="1 2" key="1">
    <citation type="journal article" date="2022" name="Hortic Res">
        <title>A haplotype resolved chromosomal level avocado genome allows analysis of novel avocado genes.</title>
        <authorList>
            <person name="Nath O."/>
            <person name="Fletcher S.J."/>
            <person name="Hayward A."/>
            <person name="Shaw L.M."/>
            <person name="Masouleh A.K."/>
            <person name="Furtado A."/>
            <person name="Henry R.J."/>
            <person name="Mitter N."/>
        </authorList>
    </citation>
    <scope>NUCLEOTIDE SEQUENCE [LARGE SCALE GENOMIC DNA]</scope>
    <source>
        <strain evidence="2">cv. Hass</strain>
    </source>
</reference>
<protein>
    <submittedName>
        <fullName evidence="1">Uncharacterized protein</fullName>
    </submittedName>
</protein>
<name>A0ACC2MTE5_PERAE</name>
<comment type="caution">
    <text evidence="1">The sequence shown here is derived from an EMBL/GenBank/DDBJ whole genome shotgun (WGS) entry which is preliminary data.</text>
</comment>
<accession>A0ACC2MTE5</accession>
<dbReference type="EMBL" id="CM056809">
    <property type="protein sequence ID" value="KAJ8648946.1"/>
    <property type="molecule type" value="Genomic_DNA"/>
</dbReference>
<dbReference type="Proteomes" id="UP001234297">
    <property type="component" value="Chromosome 1"/>
</dbReference>
<proteinExistence type="predicted"/>